<dbReference type="InterPro" id="IPR015212">
    <property type="entry name" value="RGS-like_dom"/>
</dbReference>
<evidence type="ECO:0000313" key="14">
    <source>
        <dbReference type="RefSeq" id="XP_026117816.1"/>
    </source>
</evidence>
<dbReference type="CDD" id="cd00160">
    <property type="entry name" value="RhoGEF"/>
    <property type="match status" value="1"/>
</dbReference>
<feature type="compositionally biased region" description="Acidic residues" evidence="10">
    <location>
        <begin position="317"/>
        <end position="326"/>
    </location>
</feature>
<feature type="compositionally biased region" description="Pro residues" evidence="10">
    <location>
        <begin position="167"/>
        <end position="176"/>
    </location>
</feature>
<name>A0A6P6P9C5_CARAU</name>
<dbReference type="PANTHER" id="PTHR45872">
    <property type="entry name" value="RHO GUANINE NUCLEOTIDE EXCHANGE FACTOR 2, ISOFORM D"/>
    <property type="match status" value="1"/>
</dbReference>
<feature type="region of interest" description="Disordered" evidence="10">
    <location>
        <begin position="145"/>
        <end position="197"/>
    </location>
</feature>
<dbReference type="InterPro" id="IPR036305">
    <property type="entry name" value="RGS_sf"/>
</dbReference>
<feature type="compositionally biased region" description="Polar residues" evidence="10">
    <location>
        <begin position="1277"/>
        <end position="1287"/>
    </location>
</feature>
<dbReference type="Gene3D" id="2.30.29.30">
    <property type="entry name" value="Pleckstrin-homology domain (PH domain)/Phosphotyrosine-binding domain (PTB)"/>
    <property type="match status" value="1"/>
</dbReference>
<feature type="domain" description="PDZ" evidence="12">
    <location>
        <begin position="66"/>
        <end position="130"/>
    </location>
</feature>
<dbReference type="PROSITE" id="PS00741">
    <property type="entry name" value="DH_1"/>
    <property type="match status" value="1"/>
</dbReference>
<evidence type="ECO:0000256" key="1">
    <source>
        <dbReference type="ARBA" id="ARBA00004370"/>
    </source>
</evidence>
<feature type="compositionally biased region" description="Basic and acidic residues" evidence="10">
    <location>
        <begin position="629"/>
        <end position="642"/>
    </location>
</feature>
<evidence type="ECO:0000259" key="12">
    <source>
        <dbReference type="PROSITE" id="PS50106"/>
    </source>
</evidence>
<organism evidence="13 14">
    <name type="scientific">Carassius auratus</name>
    <name type="common">Goldfish</name>
    <dbReference type="NCBI Taxonomy" id="7957"/>
    <lineage>
        <taxon>Eukaryota</taxon>
        <taxon>Metazoa</taxon>
        <taxon>Chordata</taxon>
        <taxon>Craniata</taxon>
        <taxon>Vertebrata</taxon>
        <taxon>Euteleostomi</taxon>
        <taxon>Actinopterygii</taxon>
        <taxon>Neopterygii</taxon>
        <taxon>Teleostei</taxon>
        <taxon>Ostariophysi</taxon>
        <taxon>Cypriniformes</taxon>
        <taxon>Cyprinidae</taxon>
        <taxon>Cyprininae</taxon>
        <taxon>Carassius</taxon>
    </lineage>
</organism>
<dbReference type="InterPro" id="IPR011993">
    <property type="entry name" value="PH-like_dom_sf"/>
</dbReference>
<dbReference type="SMART" id="SM00325">
    <property type="entry name" value="RhoGEF"/>
    <property type="match status" value="1"/>
</dbReference>
<dbReference type="SUPFAM" id="SSF50729">
    <property type="entry name" value="PH domain-like"/>
    <property type="match status" value="1"/>
</dbReference>
<dbReference type="Gene3D" id="1.10.167.10">
    <property type="entry name" value="Regulator of G-protein Signalling 4, domain 2"/>
    <property type="match status" value="1"/>
</dbReference>
<dbReference type="InterPro" id="IPR041020">
    <property type="entry name" value="PH_16"/>
</dbReference>
<dbReference type="SMART" id="SM00228">
    <property type="entry name" value="PDZ"/>
    <property type="match status" value="1"/>
</dbReference>
<dbReference type="SUPFAM" id="SSF48097">
    <property type="entry name" value="Regulator of G-protein signaling, RGS"/>
    <property type="match status" value="1"/>
</dbReference>
<dbReference type="FunFam" id="2.30.42.10:FF:000033">
    <property type="entry name" value="Rho guanine nucleotide exchange factor (GEF) 11"/>
    <property type="match status" value="1"/>
</dbReference>
<dbReference type="PROSITE" id="PS50106">
    <property type="entry name" value="PDZ"/>
    <property type="match status" value="1"/>
</dbReference>
<dbReference type="GO" id="GO:0005096">
    <property type="term" value="F:GTPase activator activity"/>
    <property type="evidence" value="ECO:0007669"/>
    <property type="project" value="UniProtKB-KW"/>
</dbReference>
<evidence type="ECO:0000256" key="8">
    <source>
        <dbReference type="ARBA" id="ARBA00023136"/>
    </source>
</evidence>
<dbReference type="InterPro" id="IPR001331">
    <property type="entry name" value="GDS_CDC24_CS"/>
</dbReference>
<evidence type="ECO:0000313" key="13">
    <source>
        <dbReference type="Proteomes" id="UP000515129"/>
    </source>
</evidence>
<keyword evidence="3" id="KW-0343">GTPase activation</keyword>
<feature type="compositionally biased region" description="Polar residues" evidence="10">
    <location>
        <begin position="301"/>
        <end position="311"/>
    </location>
</feature>
<feature type="compositionally biased region" description="Basic and acidic residues" evidence="10">
    <location>
        <begin position="1267"/>
        <end position="1276"/>
    </location>
</feature>
<feature type="compositionally biased region" description="Basic and acidic residues" evidence="10">
    <location>
        <begin position="1397"/>
        <end position="1407"/>
    </location>
</feature>
<proteinExistence type="predicted"/>
<evidence type="ECO:0000256" key="5">
    <source>
        <dbReference type="ARBA" id="ARBA00022553"/>
    </source>
</evidence>
<dbReference type="CTD" id="9826"/>
<dbReference type="GeneID" id="113096636"/>
<dbReference type="GO" id="GO:0035556">
    <property type="term" value="P:intracellular signal transduction"/>
    <property type="evidence" value="ECO:0007669"/>
    <property type="project" value="InterPro"/>
</dbReference>
<protein>
    <submittedName>
        <fullName evidence="14">Rho guanine nucleotide exchange factor 11 isoform X8</fullName>
    </submittedName>
</protein>
<dbReference type="GO" id="GO:0001664">
    <property type="term" value="F:G protein-coupled receptor binding"/>
    <property type="evidence" value="ECO:0007669"/>
    <property type="project" value="TreeGrafter"/>
</dbReference>
<feature type="region of interest" description="Disordered" evidence="10">
    <location>
        <begin position="1305"/>
        <end position="1324"/>
    </location>
</feature>
<feature type="region of interest" description="Disordered" evidence="10">
    <location>
        <begin position="540"/>
        <end position="578"/>
    </location>
</feature>
<dbReference type="InterPro" id="IPR000219">
    <property type="entry name" value="DH_dom"/>
</dbReference>
<dbReference type="Pfam" id="PF00595">
    <property type="entry name" value="PDZ"/>
    <property type="match status" value="1"/>
</dbReference>
<dbReference type="GO" id="GO:0007186">
    <property type="term" value="P:G protein-coupled receptor signaling pathway"/>
    <property type="evidence" value="ECO:0007669"/>
    <property type="project" value="TreeGrafter"/>
</dbReference>
<evidence type="ECO:0000259" key="11">
    <source>
        <dbReference type="PROSITE" id="PS50010"/>
    </source>
</evidence>
<feature type="domain" description="DH" evidence="11">
    <location>
        <begin position="748"/>
        <end position="934"/>
    </location>
</feature>
<feature type="region of interest" description="Disordered" evidence="10">
    <location>
        <begin position="594"/>
        <end position="705"/>
    </location>
</feature>
<keyword evidence="6" id="KW-0344">Guanine-nucleotide releasing factor</keyword>
<dbReference type="SMART" id="SM00233">
    <property type="entry name" value="PH"/>
    <property type="match status" value="1"/>
</dbReference>
<feature type="compositionally biased region" description="Low complexity" evidence="10">
    <location>
        <begin position="677"/>
        <end position="691"/>
    </location>
</feature>
<feature type="compositionally biased region" description="Acidic residues" evidence="10">
    <location>
        <begin position="1182"/>
        <end position="1191"/>
    </location>
</feature>
<dbReference type="Gene3D" id="2.30.42.10">
    <property type="match status" value="1"/>
</dbReference>
<reference evidence="14" key="1">
    <citation type="submission" date="2025-08" db="UniProtKB">
        <authorList>
            <consortium name="RefSeq"/>
        </authorList>
    </citation>
    <scope>IDENTIFICATION</scope>
    <source>
        <strain evidence="14">Wakin</strain>
        <tissue evidence="14">Muscle</tissue>
    </source>
</reference>
<evidence type="ECO:0000256" key="6">
    <source>
        <dbReference type="ARBA" id="ARBA00022658"/>
    </source>
</evidence>
<evidence type="ECO:0000256" key="4">
    <source>
        <dbReference type="ARBA" id="ARBA00022490"/>
    </source>
</evidence>
<keyword evidence="5" id="KW-0597">Phosphoprotein</keyword>
<feature type="compositionally biased region" description="Basic and acidic residues" evidence="10">
    <location>
        <begin position="1142"/>
        <end position="1154"/>
    </location>
</feature>
<dbReference type="SUPFAM" id="SSF48065">
    <property type="entry name" value="DBL homology domain (DH-domain)"/>
    <property type="match status" value="1"/>
</dbReference>
<dbReference type="FunFam" id="1.20.900.10:FF:000006">
    <property type="entry name" value="Rho guanine nucleotide exchange factor (GEF) 11"/>
    <property type="match status" value="1"/>
</dbReference>
<dbReference type="Pfam" id="PF17838">
    <property type="entry name" value="PH_16"/>
    <property type="match status" value="1"/>
</dbReference>
<keyword evidence="4" id="KW-0963">Cytoplasm</keyword>
<feature type="coiled-coil region" evidence="9">
    <location>
        <begin position="202"/>
        <end position="248"/>
    </location>
</feature>
<evidence type="ECO:0000256" key="7">
    <source>
        <dbReference type="ARBA" id="ARBA00023054"/>
    </source>
</evidence>
<dbReference type="Proteomes" id="UP000515129">
    <property type="component" value="Unplaced"/>
</dbReference>
<evidence type="ECO:0000256" key="2">
    <source>
        <dbReference type="ARBA" id="ARBA00004496"/>
    </source>
</evidence>
<keyword evidence="8" id="KW-0472">Membrane</keyword>
<feature type="region of interest" description="Disordered" evidence="10">
    <location>
        <begin position="1376"/>
        <end position="1421"/>
    </location>
</feature>
<dbReference type="PROSITE" id="PS50010">
    <property type="entry name" value="DH_2"/>
    <property type="match status" value="1"/>
</dbReference>
<dbReference type="CDD" id="cd23069">
    <property type="entry name" value="PDZ_ARHGEF11-12-like"/>
    <property type="match status" value="1"/>
</dbReference>
<feature type="region of interest" description="Disordered" evidence="10">
    <location>
        <begin position="274"/>
        <end position="335"/>
    </location>
</feature>
<feature type="region of interest" description="Disordered" evidence="10">
    <location>
        <begin position="1257"/>
        <end position="1300"/>
    </location>
</feature>
<gene>
    <name evidence="14" type="primary">arhgef11</name>
</gene>
<dbReference type="InterPro" id="IPR044926">
    <property type="entry name" value="RGS_subdomain_2"/>
</dbReference>
<dbReference type="Pfam" id="PF09128">
    <property type="entry name" value="RGS-like"/>
    <property type="match status" value="1"/>
</dbReference>
<comment type="subcellular location">
    <subcellularLocation>
        <location evidence="2">Cytoplasm</location>
    </subcellularLocation>
    <subcellularLocation>
        <location evidence="1">Membrane</location>
    </subcellularLocation>
</comment>
<dbReference type="GO" id="GO:0016020">
    <property type="term" value="C:membrane"/>
    <property type="evidence" value="ECO:0007669"/>
    <property type="project" value="UniProtKB-SubCell"/>
</dbReference>
<dbReference type="InterPro" id="IPR001849">
    <property type="entry name" value="PH_domain"/>
</dbReference>
<dbReference type="PANTHER" id="PTHR45872:SF1">
    <property type="entry name" value="RHO GUANINE NUCLEOTIDE EXCHANGE FACTOR 11"/>
    <property type="match status" value="1"/>
</dbReference>
<feature type="compositionally biased region" description="Basic and acidic residues" evidence="10">
    <location>
        <begin position="542"/>
        <end position="553"/>
    </location>
</feature>
<dbReference type="SUPFAM" id="SSF50156">
    <property type="entry name" value="PDZ domain-like"/>
    <property type="match status" value="1"/>
</dbReference>
<dbReference type="Pfam" id="PF00621">
    <property type="entry name" value="RhoGEF"/>
    <property type="match status" value="1"/>
</dbReference>
<evidence type="ECO:0000256" key="10">
    <source>
        <dbReference type="SAM" id="MobiDB-lite"/>
    </source>
</evidence>
<dbReference type="Gene3D" id="1.20.900.10">
    <property type="entry name" value="Dbl homology (DH) domain"/>
    <property type="match status" value="1"/>
</dbReference>
<keyword evidence="13" id="KW-1185">Reference proteome</keyword>
<feature type="region of interest" description="Disordered" evidence="10">
    <location>
        <begin position="1182"/>
        <end position="1233"/>
    </location>
</feature>
<feature type="region of interest" description="Disordered" evidence="10">
    <location>
        <begin position="36"/>
        <end position="56"/>
    </location>
</feature>
<evidence type="ECO:0000256" key="3">
    <source>
        <dbReference type="ARBA" id="ARBA00022468"/>
    </source>
</evidence>
<feature type="region of interest" description="Disordered" evidence="10">
    <location>
        <begin position="1123"/>
        <end position="1160"/>
    </location>
</feature>
<dbReference type="GO" id="GO:0005737">
    <property type="term" value="C:cytoplasm"/>
    <property type="evidence" value="ECO:0007669"/>
    <property type="project" value="UniProtKB-SubCell"/>
</dbReference>
<dbReference type="InterPro" id="IPR036034">
    <property type="entry name" value="PDZ_sf"/>
</dbReference>
<dbReference type="InterPro" id="IPR035899">
    <property type="entry name" value="DBL_dom_sf"/>
</dbReference>
<dbReference type="RefSeq" id="XP_026117816.1">
    <property type="nucleotide sequence ID" value="XM_026262031.1"/>
</dbReference>
<sequence length="1421" mass="157026">MSVRQPTSTLDRAAIKKQTHLPSPFAAWLSSLTLGDSERRSSPGQQRETLSDLPSDSAGTGLVQRCVVVQRDNLGFGFTVCGERIKLVQNVRPGGAAVKAGVQEGDRIIKVNGSLVSSMSHQEVVKMIKSGTYVALTLQGPPPSAASIPLQPLPTDPLPNHRTAPGEAPPPPPTPPTGSSTPTQRITGPKPLQDPEVQKHATEILRRMLEQEEAELQNLLEEHSRNPSSSLEERIERARRRASQVRVKIQQDVDGTRSEAVASYLTAGEGRLSVDSSEGDLEACESPFSSPSTFRIRRQGSDTLPSDSGGKSQIIGPEEEEEEEDGYSINETDGPFQDIELLKSRPAHMTVFMRYVFNQLLDPNPLLFYLSVEAYLGSSPKDARSLAPQICSHFLDPDAPVKIKVREEILTDIEGRLHAQEDIRGPLSELQQQVLPDIQEQLQDYRNKQTMGLGSLFGEGDLQQLDGDPVKERTVVDRQVLALWDILSKHEEDRSSPLASAVHLYLRHSGIKLRDSKVFPGLMSEKEKWLPFFPKAKKLSSARREKDGDDKKRNPILKYIGKPRSTSQSTFHVPLSPAEVRPGSVRNIIQQFENNSDSVEEGDSEGQTLSSSSFGEDSMDSPTISVRLARSESLKAQGEGRRRGGGAGAESVPRSRSDVDMEDVEEREGPGLRLLHHSASSSASSSSARSLENPTPPYTPRSQRRMLDAPVALLPDAPALDEDVVDSHNWQETVDPHVLASLSSREIDRQAVIYELYTTEASHLRTLRVLDQVFYQKMQSVLSPEELSCIFLNLRHVYELHASLCEAMKKRRESPVVQGIGDIMLARLEGEAGDQFEEQVSHLCSQQSQALELIKSKQRKDPRFAHLIQECEASPHCRRLQLKDLLVAEMQRLTKYPLLLDNIIKHSEPSSPDLPLLQRAQARCRGILQAVNEVVRETEHRHRLGQYQRRLDLTPLERLANPLAAQFKSLDLTTKRMIHEGSLTWRVSKDKAIEVQALLLSDLLVLLQRGADERLVLRCPSRSLGGAPDLKIPFCPILRLDSALVRLVATDNKALYVISTSESQIYELVAGTSSEKNTWKDLLEKTIAAASLGAGSSKQGSPAPSSGVRSSDNALDVLESSVSLEQDSVSDDEAALTPTDGSDTHHHQDGDGSPRTKAAVAEAALQDVETLRQLIFRDLEDGWSQDSDDTPTNETANERSPLTDGVGVEFSDPAPSERPSQWGEESVEAPPVEVPQSPIKVVRKGNMFYLVMPREASSGLTDESSTDELKDSDASHSIHQTQDTSFISEEEEQETPCLSPADQSLTETLSHRDRPGQSPPSLQRHVIRNVDEIFSTMEELMRKLQHLRDIEADHYKLLKKLRKPLPVDKMSSDFVYKSPTAARMPSLDRGAGDGEENSLKTDGKEGVSTEPAQPEIQSTGF</sequence>
<accession>A0A6P6P9C5</accession>
<dbReference type="GO" id="GO:0005085">
    <property type="term" value="F:guanyl-nucleotide exchange factor activity"/>
    <property type="evidence" value="ECO:0007669"/>
    <property type="project" value="UniProtKB-KW"/>
</dbReference>
<keyword evidence="7 9" id="KW-0175">Coiled coil</keyword>
<evidence type="ECO:0000256" key="9">
    <source>
        <dbReference type="SAM" id="Coils"/>
    </source>
</evidence>
<feature type="compositionally biased region" description="Polar residues" evidence="10">
    <location>
        <begin position="42"/>
        <end position="56"/>
    </location>
</feature>
<dbReference type="InterPro" id="IPR001478">
    <property type="entry name" value="PDZ"/>
</dbReference>